<comment type="caution">
    <text evidence="1">The sequence shown here is derived from an EMBL/GenBank/DDBJ whole genome shotgun (WGS) entry which is preliminary data.</text>
</comment>
<proteinExistence type="predicted"/>
<gene>
    <name evidence="1" type="ORF">WKR92_05600</name>
</gene>
<accession>A0ABV5CCN5</accession>
<dbReference type="Proteomes" id="UP001580928">
    <property type="component" value="Unassembled WGS sequence"/>
</dbReference>
<dbReference type="EMBL" id="JBBVGT010000002">
    <property type="protein sequence ID" value="MFB5945296.1"/>
    <property type="molecule type" value="Genomic_DNA"/>
</dbReference>
<reference evidence="1 2" key="1">
    <citation type="submission" date="2024-04" db="EMBL/GenBank/DDBJ databases">
        <title>Albibacterium profundi sp. nov., isolated from sediment of the Challenger Deep of Mariana Trench.</title>
        <authorList>
            <person name="Wang Y."/>
        </authorList>
    </citation>
    <scope>NUCLEOTIDE SEQUENCE [LARGE SCALE GENOMIC DNA]</scope>
    <source>
        <strain evidence="1 2">RHL897</strain>
    </source>
</reference>
<protein>
    <submittedName>
        <fullName evidence="1">Uncharacterized protein</fullName>
    </submittedName>
</protein>
<keyword evidence="2" id="KW-1185">Reference proteome</keyword>
<evidence type="ECO:0000313" key="1">
    <source>
        <dbReference type="EMBL" id="MFB5945296.1"/>
    </source>
</evidence>
<evidence type="ECO:0000313" key="2">
    <source>
        <dbReference type="Proteomes" id="UP001580928"/>
    </source>
</evidence>
<organism evidence="1 2">
    <name type="scientific">Albibacterium profundi</name>
    <dbReference type="NCBI Taxonomy" id="3134906"/>
    <lineage>
        <taxon>Bacteria</taxon>
        <taxon>Pseudomonadati</taxon>
        <taxon>Bacteroidota</taxon>
        <taxon>Sphingobacteriia</taxon>
        <taxon>Sphingobacteriales</taxon>
        <taxon>Sphingobacteriaceae</taxon>
        <taxon>Albibacterium</taxon>
    </lineage>
</organism>
<dbReference type="RefSeq" id="WP_375556838.1">
    <property type="nucleotide sequence ID" value="NZ_JBBVGT010000002.1"/>
</dbReference>
<name>A0ABV5CCN5_9SPHI</name>
<sequence>MLKRDSITAQMQQLNQVLARVKRLIIEDNEAEAKLMIEDKLSDYFKLRIDQLMSIDEDTFAYEIKKLQFQPEELDTLAYFIDEYAGLQDELTEQLKMYRYYIELVDFLEKEHQYVSFEHTSRRALLKNQLNDL</sequence>